<dbReference type="AlphaFoldDB" id="A0AAD1KMP6"/>
<sequence length="140" mass="15067">MYAEISEQPLDAARIVSLAGDDRSGAVVTFTGIVRNHDAGHAVIAIDYSAHPQADLILRKLVTQYGAREGVHGVAAVHRTGHVTVGEIAMVVSVSAEHRRQAFDAACDLVDSVKATLPVWKCQWLADGSHEWTGLSRKTL</sequence>
<reference evidence="1" key="1">
    <citation type="submission" date="2021-06" db="EMBL/GenBank/DDBJ databases">
        <title>Genome sequence of Cutibacterium modestum strain KB17-24694.</title>
        <authorList>
            <person name="Dekio I."/>
            <person name="Asahina A."/>
            <person name="Nishida M."/>
        </authorList>
    </citation>
    <scope>NUCLEOTIDE SEQUENCE</scope>
    <source>
        <strain evidence="1">KB17-24694</strain>
    </source>
</reference>
<dbReference type="Pfam" id="PF02391">
    <property type="entry name" value="MoaE"/>
    <property type="match status" value="1"/>
</dbReference>
<dbReference type="PANTHER" id="PTHR23404">
    <property type="entry name" value="MOLYBDOPTERIN SYNTHASE RELATED"/>
    <property type="match status" value="1"/>
</dbReference>
<gene>
    <name evidence="1" type="ORF">KB1_05580</name>
</gene>
<dbReference type="InterPro" id="IPR003448">
    <property type="entry name" value="Mopterin_biosynth_MoaE"/>
</dbReference>
<dbReference type="RefSeq" id="WP_002526897.1">
    <property type="nucleotide sequence ID" value="NZ_AP024747.1"/>
</dbReference>
<dbReference type="SUPFAM" id="SSF54690">
    <property type="entry name" value="Molybdopterin synthase subunit MoaE"/>
    <property type="match status" value="1"/>
</dbReference>
<dbReference type="GeneID" id="92879894"/>
<name>A0AAD1KMP6_9ACTN</name>
<dbReference type="CDD" id="cd00756">
    <property type="entry name" value="MoaE"/>
    <property type="match status" value="1"/>
</dbReference>
<evidence type="ECO:0000313" key="1">
    <source>
        <dbReference type="EMBL" id="BCY24568.1"/>
    </source>
</evidence>
<dbReference type="Gene3D" id="3.90.1170.40">
    <property type="entry name" value="Molybdopterin biosynthesis MoaE subunit"/>
    <property type="match status" value="1"/>
</dbReference>
<protein>
    <recommendedName>
        <fullName evidence="3">Molybdenum cofactor biosynthesis protein MoaE</fullName>
    </recommendedName>
</protein>
<dbReference type="InterPro" id="IPR036563">
    <property type="entry name" value="MoaE_sf"/>
</dbReference>
<evidence type="ECO:0008006" key="3">
    <source>
        <dbReference type="Google" id="ProtNLM"/>
    </source>
</evidence>
<accession>A0AAD1KMP6</accession>
<dbReference type="GO" id="GO:0006777">
    <property type="term" value="P:Mo-molybdopterin cofactor biosynthetic process"/>
    <property type="evidence" value="ECO:0007669"/>
    <property type="project" value="InterPro"/>
</dbReference>
<dbReference type="Proteomes" id="UP000825072">
    <property type="component" value="Chromosome 1"/>
</dbReference>
<proteinExistence type="predicted"/>
<evidence type="ECO:0000313" key="2">
    <source>
        <dbReference type="Proteomes" id="UP000825072"/>
    </source>
</evidence>
<dbReference type="EMBL" id="AP024747">
    <property type="protein sequence ID" value="BCY24568.1"/>
    <property type="molecule type" value="Genomic_DNA"/>
</dbReference>
<organism evidence="1 2">
    <name type="scientific">Cutibacterium modestum</name>
    <dbReference type="NCBI Taxonomy" id="2559073"/>
    <lineage>
        <taxon>Bacteria</taxon>
        <taxon>Bacillati</taxon>
        <taxon>Actinomycetota</taxon>
        <taxon>Actinomycetes</taxon>
        <taxon>Propionibacteriales</taxon>
        <taxon>Propionibacteriaceae</taxon>
        <taxon>Cutibacterium</taxon>
    </lineage>
</organism>